<organism evidence="11 12">
    <name type="scientific">Oculimacula yallundae</name>
    <dbReference type="NCBI Taxonomy" id="86028"/>
    <lineage>
        <taxon>Eukaryota</taxon>
        <taxon>Fungi</taxon>
        <taxon>Dikarya</taxon>
        <taxon>Ascomycota</taxon>
        <taxon>Pezizomycotina</taxon>
        <taxon>Leotiomycetes</taxon>
        <taxon>Helotiales</taxon>
        <taxon>Ploettnerulaceae</taxon>
        <taxon>Oculimacula</taxon>
    </lineage>
</organism>
<dbReference type="InterPro" id="IPR017907">
    <property type="entry name" value="Znf_RING_CS"/>
</dbReference>
<feature type="region of interest" description="Disordered" evidence="9">
    <location>
        <begin position="548"/>
        <end position="584"/>
    </location>
</feature>
<evidence type="ECO:0000256" key="6">
    <source>
        <dbReference type="ARBA" id="ARBA00022771"/>
    </source>
</evidence>
<keyword evidence="8" id="KW-0862">Zinc</keyword>
<evidence type="ECO:0000256" key="9">
    <source>
        <dbReference type="SAM" id="MobiDB-lite"/>
    </source>
</evidence>
<feature type="domain" description="RING-type" evidence="10">
    <location>
        <begin position="222"/>
        <end position="422"/>
    </location>
</feature>
<dbReference type="InterPro" id="IPR013083">
    <property type="entry name" value="Znf_RING/FYVE/PHD"/>
</dbReference>
<evidence type="ECO:0000256" key="5">
    <source>
        <dbReference type="ARBA" id="ARBA00022737"/>
    </source>
</evidence>
<gene>
    <name evidence="11" type="ORF">VTL71DRAFT_2968</name>
</gene>
<evidence type="ECO:0000256" key="4">
    <source>
        <dbReference type="ARBA" id="ARBA00022723"/>
    </source>
</evidence>
<feature type="region of interest" description="Disordered" evidence="9">
    <location>
        <begin position="1"/>
        <end position="200"/>
    </location>
</feature>
<keyword evidence="4" id="KW-0479">Metal-binding</keyword>
<dbReference type="PROSITE" id="PS00518">
    <property type="entry name" value="ZF_RING_1"/>
    <property type="match status" value="1"/>
</dbReference>
<dbReference type="PANTHER" id="PTHR11685">
    <property type="entry name" value="RBR FAMILY RING FINGER AND IBR DOMAIN-CONTAINING"/>
    <property type="match status" value="1"/>
</dbReference>
<evidence type="ECO:0000256" key="3">
    <source>
        <dbReference type="ARBA" id="ARBA00022679"/>
    </source>
</evidence>
<feature type="compositionally biased region" description="Polar residues" evidence="9">
    <location>
        <begin position="173"/>
        <end position="200"/>
    </location>
</feature>
<feature type="compositionally biased region" description="Basic and acidic residues" evidence="9">
    <location>
        <begin position="466"/>
        <end position="476"/>
    </location>
</feature>
<feature type="region of interest" description="Disordered" evidence="9">
    <location>
        <begin position="612"/>
        <end position="657"/>
    </location>
</feature>
<reference evidence="11 12" key="1">
    <citation type="journal article" date="2024" name="Commun. Biol.">
        <title>Comparative genomic analysis of thermophilic fungi reveals convergent evolutionary adaptations and gene losses.</title>
        <authorList>
            <person name="Steindorff A.S."/>
            <person name="Aguilar-Pontes M.V."/>
            <person name="Robinson A.J."/>
            <person name="Andreopoulos B."/>
            <person name="LaButti K."/>
            <person name="Kuo A."/>
            <person name="Mondo S."/>
            <person name="Riley R."/>
            <person name="Otillar R."/>
            <person name="Haridas S."/>
            <person name="Lipzen A."/>
            <person name="Grimwood J."/>
            <person name="Schmutz J."/>
            <person name="Clum A."/>
            <person name="Reid I.D."/>
            <person name="Moisan M.C."/>
            <person name="Butler G."/>
            <person name="Nguyen T.T.M."/>
            <person name="Dewar K."/>
            <person name="Conant G."/>
            <person name="Drula E."/>
            <person name="Henrissat B."/>
            <person name="Hansel C."/>
            <person name="Singer S."/>
            <person name="Hutchinson M.I."/>
            <person name="de Vries R.P."/>
            <person name="Natvig D.O."/>
            <person name="Powell A.J."/>
            <person name="Tsang A."/>
            <person name="Grigoriev I.V."/>
        </authorList>
    </citation>
    <scope>NUCLEOTIDE SEQUENCE [LARGE SCALE GENOMIC DNA]</scope>
    <source>
        <strain evidence="11 12">CBS 494.80</strain>
    </source>
</reference>
<evidence type="ECO:0000313" key="12">
    <source>
        <dbReference type="Proteomes" id="UP001595075"/>
    </source>
</evidence>
<dbReference type="EMBL" id="JAZHXI010000012">
    <property type="protein sequence ID" value="KAL2065299.1"/>
    <property type="molecule type" value="Genomic_DNA"/>
</dbReference>
<comment type="catalytic activity">
    <reaction evidence="1">
        <text>[E2 ubiquitin-conjugating enzyme]-S-ubiquitinyl-L-cysteine + [acceptor protein]-L-lysine = [E2 ubiquitin-conjugating enzyme]-L-cysteine + [acceptor protein]-N(6)-ubiquitinyl-L-lysine.</text>
        <dbReference type="EC" id="2.3.2.31"/>
    </reaction>
</comment>
<evidence type="ECO:0000256" key="8">
    <source>
        <dbReference type="ARBA" id="ARBA00022833"/>
    </source>
</evidence>
<feature type="compositionally biased region" description="Basic and acidic residues" evidence="9">
    <location>
        <begin position="105"/>
        <end position="138"/>
    </location>
</feature>
<feature type="compositionally biased region" description="Basic and acidic residues" evidence="9">
    <location>
        <begin position="56"/>
        <end position="95"/>
    </location>
</feature>
<feature type="compositionally biased region" description="Pro residues" evidence="9">
    <location>
        <begin position="435"/>
        <end position="449"/>
    </location>
</feature>
<keyword evidence="12" id="KW-1185">Reference proteome</keyword>
<dbReference type="Gene3D" id="1.20.120.1750">
    <property type="match status" value="1"/>
</dbReference>
<feature type="compositionally biased region" description="Basic and acidic residues" evidence="9">
    <location>
        <begin position="12"/>
        <end position="21"/>
    </location>
</feature>
<feature type="compositionally biased region" description="Basic and acidic residues" evidence="9">
    <location>
        <begin position="628"/>
        <end position="650"/>
    </location>
</feature>
<keyword evidence="3" id="KW-0808">Transferase</keyword>
<protein>
    <recommendedName>
        <fullName evidence="2">RBR-type E3 ubiquitin transferase</fullName>
        <ecNumber evidence="2">2.3.2.31</ecNumber>
    </recommendedName>
</protein>
<accession>A0ABR4C7P6</accession>
<evidence type="ECO:0000256" key="1">
    <source>
        <dbReference type="ARBA" id="ARBA00001798"/>
    </source>
</evidence>
<dbReference type="Pfam" id="PF01485">
    <property type="entry name" value="IBR"/>
    <property type="match status" value="1"/>
</dbReference>
<dbReference type="InterPro" id="IPR002867">
    <property type="entry name" value="IBR_dom"/>
</dbReference>
<comment type="caution">
    <text evidence="11">The sequence shown here is derived from an EMBL/GenBank/DDBJ whole genome shotgun (WGS) entry which is preliminary data.</text>
</comment>
<dbReference type="PROSITE" id="PS51873">
    <property type="entry name" value="TRIAD"/>
    <property type="match status" value="1"/>
</dbReference>
<feature type="non-terminal residue" evidence="11">
    <location>
        <position position="687"/>
    </location>
</feature>
<feature type="compositionally biased region" description="Pro residues" evidence="9">
    <location>
        <begin position="570"/>
        <end position="579"/>
    </location>
</feature>
<dbReference type="Gene3D" id="3.30.40.10">
    <property type="entry name" value="Zinc/RING finger domain, C3HC4 (zinc finger)"/>
    <property type="match status" value="1"/>
</dbReference>
<dbReference type="EC" id="2.3.2.31" evidence="2"/>
<proteinExistence type="predicted"/>
<dbReference type="CDD" id="cd22584">
    <property type="entry name" value="Rcat_RBR_unk"/>
    <property type="match status" value="1"/>
</dbReference>
<evidence type="ECO:0000256" key="2">
    <source>
        <dbReference type="ARBA" id="ARBA00012251"/>
    </source>
</evidence>
<keyword evidence="6" id="KW-0863">Zinc-finger</keyword>
<feature type="compositionally biased region" description="Basic and acidic residues" evidence="9">
    <location>
        <begin position="554"/>
        <end position="567"/>
    </location>
</feature>
<evidence type="ECO:0000259" key="10">
    <source>
        <dbReference type="PROSITE" id="PS51873"/>
    </source>
</evidence>
<dbReference type="CDD" id="cd20335">
    <property type="entry name" value="BRcat_RBR"/>
    <property type="match status" value="1"/>
</dbReference>
<keyword evidence="7" id="KW-0833">Ubl conjugation pathway</keyword>
<dbReference type="InterPro" id="IPR031127">
    <property type="entry name" value="E3_UB_ligase_RBR"/>
</dbReference>
<feature type="compositionally biased region" description="Polar residues" evidence="9">
    <location>
        <begin position="1"/>
        <end position="10"/>
    </location>
</feature>
<name>A0ABR4C7P6_9HELO</name>
<dbReference type="Proteomes" id="UP001595075">
    <property type="component" value="Unassembled WGS sequence"/>
</dbReference>
<evidence type="ECO:0000256" key="7">
    <source>
        <dbReference type="ARBA" id="ARBA00022786"/>
    </source>
</evidence>
<dbReference type="InterPro" id="IPR044066">
    <property type="entry name" value="TRIAD_supradom"/>
</dbReference>
<sequence>MTTESHTQSRSSRREKEGASERHRRREHRDEDERPRRKKRSGDAEETQYVYGAPRSGDKKEPVVRVSETRRLGRDGESSEEEKVTRSRTVRDKPKERKIKVVYMTRDEMKPKRESKIKTVRDDRPRTSEGSIYRDREHHSRRKSVVEAPLPPSPPRRHTSTRVLHSEARPQLKRSNTTSSHVPSTRSQMPSTAGTSPTAKRSSFIGSFFGPGLQQHNQVPEKLVECLTCLSDDIPRSKSAKLKCGHRMCHSCLKRIFRLSVNDPQHMPPKCCTADFIPLKHVDKLFDVNFKKNWNRKFQEFSTKNRIYCPARRCGEWIKPGNMHKEDGRKYGKCGRCKTKVCCLCNGKWHGGKDCPKDEETNRLLETAKLAGWQRCYNCRTMVELKEGCNHMTCRCTAEFCMCCGLKWKSCNCPWFNYEAVEEDRLNHMQIPRDMPNPDPNAPLNPNQPPNRLRRPPRPATYDEEMTARERQERRDEAIARRMQRGALNTNDRDDDYQGGIGDIHGVGNGAAHFMNQDYVRAAQNILTGNFDQANAAANYVLGVAGARAPGGGVRRERERERERGERYAPQPPLPPQPPVLRRHTMREREYNDALPRERAAERIVPRRSRTDYVAEAQVHAPLAPAAPRREREREGGDRDGRGERAERGQRVSVLAGLGGRGNRVSAWRSFVRPGVEPEEGVISLVS</sequence>
<evidence type="ECO:0000313" key="11">
    <source>
        <dbReference type="EMBL" id="KAL2065299.1"/>
    </source>
</evidence>
<keyword evidence="5" id="KW-0677">Repeat</keyword>
<dbReference type="SUPFAM" id="SSF57850">
    <property type="entry name" value="RING/U-box"/>
    <property type="match status" value="3"/>
</dbReference>
<feature type="region of interest" description="Disordered" evidence="9">
    <location>
        <begin position="430"/>
        <end position="476"/>
    </location>
</feature>